<dbReference type="SUPFAM" id="SSF57850">
    <property type="entry name" value="RING/U-box"/>
    <property type="match status" value="1"/>
</dbReference>
<dbReference type="GeneTree" id="ENSGT01030000234583"/>
<evidence type="ECO:0000256" key="1">
    <source>
        <dbReference type="ARBA" id="ARBA00022723"/>
    </source>
</evidence>
<dbReference type="InterPro" id="IPR050143">
    <property type="entry name" value="TRIM/RBCC"/>
</dbReference>
<dbReference type="InterPro" id="IPR000315">
    <property type="entry name" value="Znf_B-box"/>
</dbReference>
<dbReference type="Gene3D" id="2.60.120.920">
    <property type="match status" value="1"/>
</dbReference>
<keyword evidence="9" id="KW-1185">Reference proteome</keyword>
<reference evidence="8" key="2">
    <citation type="submission" date="2025-08" db="UniProtKB">
        <authorList>
            <consortium name="Ensembl"/>
        </authorList>
    </citation>
    <scope>IDENTIFICATION</scope>
</reference>
<dbReference type="InterPro" id="IPR003879">
    <property type="entry name" value="Butyrophylin_SPRY"/>
</dbReference>
<evidence type="ECO:0000256" key="2">
    <source>
        <dbReference type="ARBA" id="ARBA00022771"/>
    </source>
</evidence>
<keyword evidence="2 4" id="KW-0863">Zinc-finger</keyword>
<evidence type="ECO:0000256" key="5">
    <source>
        <dbReference type="SAM" id="Coils"/>
    </source>
</evidence>
<dbReference type="GO" id="GO:0008270">
    <property type="term" value="F:zinc ion binding"/>
    <property type="evidence" value="ECO:0007669"/>
    <property type="project" value="UniProtKB-KW"/>
</dbReference>
<keyword evidence="3" id="KW-0862">Zinc</keyword>
<feature type="coiled-coil region" evidence="5">
    <location>
        <begin position="143"/>
        <end position="214"/>
    </location>
</feature>
<protein>
    <recommendedName>
        <fullName evidence="10">Zinc-binding protein A33-like</fullName>
    </recommendedName>
</protein>
<dbReference type="Ensembl" id="ENSDCDT00010057003.1">
    <property type="protein sequence ID" value="ENSDCDP00010046796.1"/>
    <property type="gene ID" value="ENSDCDG00010028476.1"/>
</dbReference>
<evidence type="ECO:0000259" key="7">
    <source>
        <dbReference type="PROSITE" id="PS50188"/>
    </source>
</evidence>
<evidence type="ECO:0008006" key="10">
    <source>
        <dbReference type="Google" id="ProtNLM"/>
    </source>
</evidence>
<evidence type="ECO:0000256" key="4">
    <source>
        <dbReference type="PROSITE-ProRule" id="PRU00024"/>
    </source>
</evidence>
<dbReference type="InterPro" id="IPR027370">
    <property type="entry name" value="Znf-RING_euk"/>
</dbReference>
<dbReference type="PANTHER" id="PTHR24103">
    <property type="entry name" value="E3 UBIQUITIN-PROTEIN LIGASE TRIM"/>
    <property type="match status" value="1"/>
</dbReference>
<dbReference type="Pfam" id="PF00643">
    <property type="entry name" value="zf-B_box"/>
    <property type="match status" value="1"/>
</dbReference>
<dbReference type="PROSITE" id="PS00518">
    <property type="entry name" value="ZF_RING_1"/>
    <property type="match status" value="1"/>
</dbReference>
<dbReference type="SUPFAM" id="SSF49899">
    <property type="entry name" value="Concanavalin A-like lectins/glucanases"/>
    <property type="match status" value="1"/>
</dbReference>
<dbReference type="Gene3D" id="3.30.40.10">
    <property type="entry name" value="Zinc/RING finger domain, C3HC4 (zinc finger)"/>
    <property type="match status" value="1"/>
</dbReference>
<accession>A0AAY4DQX8</accession>
<feature type="domain" description="B30.2/SPRY" evidence="7">
    <location>
        <begin position="255"/>
        <end position="446"/>
    </location>
</feature>
<dbReference type="SMART" id="SM00449">
    <property type="entry name" value="SPRY"/>
    <property type="match status" value="1"/>
</dbReference>
<evidence type="ECO:0000313" key="8">
    <source>
        <dbReference type="Ensembl" id="ENSDCDP00010046796.1"/>
    </source>
</evidence>
<reference evidence="8 9" key="1">
    <citation type="submission" date="2020-06" db="EMBL/GenBank/DDBJ databases">
        <authorList>
            <consortium name="Wellcome Sanger Institute Data Sharing"/>
        </authorList>
    </citation>
    <scope>NUCLEOTIDE SEQUENCE [LARGE SCALE GENOMIC DNA]</scope>
</reference>
<keyword evidence="1" id="KW-0479">Metal-binding</keyword>
<sequence>MSAESPLRKEDLTCRTCHRIFRDPGLLPCGHSVCKVCLQRRASTENPDDNLSLKNQRELFSQQRRRRASAVSEVLCSLHREKLKLFCLEDQLPVCVVCQTSRKHTNHRFLPVEEAEKLKPKLKTLQEKLKIFKEVKQYCDETADHIKSQAQHAEENIKKAFSELRQILRDEEESRISALREEEEQKSQMIKEKIMEMRRDISSLTERIRATEEEMGAEDISFLQVISSSSLALLWWTLQDPERISGALIRVDKHLGNLKFRVWEKMQEKVDYSPVILDPNTAEPRLVLSEDLTTVRFTTRRQQPPDNPERFDWFPCVLGSEGFNSWRHSWDIEVGDGQNWMVGVATESNLRKGADIWRGVWCVARHNDKYSSSSRDQGFVPIPLKQEPKRIRVELHWDEGRVSFSDPVNNTHLSTLTHTFAESLFPFFYSRVHLRIVPTLNPKLLQGDCPCNC</sequence>
<dbReference type="InterPro" id="IPR017907">
    <property type="entry name" value="Znf_RING_CS"/>
</dbReference>
<dbReference type="Pfam" id="PF00622">
    <property type="entry name" value="SPRY"/>
    <property type="match status" value="1"/>
</dbReference>
<dbReference type="CDD" id="cd12893">
    <property type="entry name" value="SPRY_PRY_TRIM35"/>
    <property type="match status" value="1"/>
</dbReference>
<dbReference type="PROSITE" id="PS50119">
    <property type="entry name" value="ZF_BBOX"/>
    <property type="match status" value="1"/>
</dbReference>
<organism evidence="8 9">
    <name type="scientific">Denticeps clupeoides</name>
    <name type="common">denticle herring</name>
    <dbReference type="NCBI Taxonomy" id="299321"/>
    <lineage>
        <taxon>Eukaryota</taxon>
        <taxon>Metazoa</taxon>
        <taxon>Chordata</taxon>
        <taxon>Craniata</taxon>
        <taxon>Vertebrata</taxon>
        <taxon>Euteleostomi</taxon>
        <taxon>Actinopterygii</taxon>
        <taxon>Neopterygii</taxon>
        <taxon>Teleostei</taxon>
        <taxon>Clupei</taxon>
        <taxon>Clupeiformes</taxon>
        <taxon>Denticipitoidei</taxon>
        <taxon>Denticipitidae</taxon>
        <taxon>Denticeps</taxon>
    </lineage>
</organism>
<dbReference type="Gene3D" id="3.30.160.60">
    <property type="entry name" value="Classic Zinc Finger"/>
    <property type="match status" value="1"/>
</dbReference>
<dbReference type="InterPro" id="IPR013320">
    <property type="entry name" value="ConA-like_dom_sf"/>
</dbReference>
<dbReference type="Proteomes" id="UP000694580">
    <property type="component" value="Chromosome 5"/>
</dbReference>
<dbReference type="PRINTS" id="PR01407">
    <property type="entry name" value="BUTYPHLNCDUF"/>
</dbReference>
<feature type="domain" description="B box-type" evidence="6">
    <location>
        <begin position="71"/>
        <end position="112"/>
    </location>
</feature>
<dbReference type="Pfam" id="PF13445">
    <property type="entry name" value="zf-RING_UBOX"/>
    <property type="match status" value="1"/>
</dbReference>
<dbReference type="Pfam" id="PF13765">
    <property type="entry name" value="PRY"/>
    <property type="match status" value="1"/>
</dbReference>
<evidence type="ECO:0000313" key="9">
    <source>
        <dbReference type="Proteomes" id="UP000694580"/>
    </source>
</evidence>
<dbReference type="InterPro" id="IPR013083">
    <property type="entry name" value="Znf_RING/FYVE/PHD"/>
</dbReference>
<reference evidence="8" key="3">
    <citation type="submission" date="2025-09" db="UniProtKB">
        <authorList>
            <consortium name="Ensembl"/>
        </authorList>
    </citation>
    <scope>IDENTIFICATION</scope>
</reference>
<dbReference type="PROSITE" id="PS50188">
    <property type="entry name" value="B302_SPRY"/>
    <property type="match status" value="1"/>
</dbReference>
<dbReference type="InterPro" id="IPR006574">
    <property type="entry name" value="PRY"/>
</dbReference>
<dbReference type="SUPFAM" id="SSF57845">
    <property type="entry name" value="B-box zinc-binding domain"/>
    <property type="match status" value="1"/>
</dbReference>
<dbReference type="InterPro" id="IPR003877">
    <property type="entry name" value="SPRY_dom"/>
</dbReference>
<dbReference type="SMART" id="SM00589">
    <property type="entry name" value="PRY"/>
    <property type="match status" value="1"/>
</dbReference>
<dbReference type="InterPro" id="IPR001870">
    <property type="entry name" value="B30.2/SPRY"/>
</dbReference>
<evidence type="ECO:0000259" key="6">
    <source>
        <dbReference type="PROSITE" id="PS50119"/>
    </source>
</evidence>
<dbReference type="SMART" id="SM00336">
    <property type="entry name" value="BBOX"/>
    <property type="match status" value="1"/>
</dbReference>
<proteinExistence type="predicted"/>
<dbReference type="InterPro" id="IPR043136">
    <property type="entry name" value="B30.2/SPRY_sf"/>
</dbReference>
<keyword evidence="5" id="KW-0175">Coiled coil</keyword>
<name>A0AAY4DQX8_9TELE</name>
<evidence type="ECO:0000256" key="3">
    <source>
        <dbReference type="ARBA" id="ARBA00022833"/>
    </source>
</evidence>
<dbReference type="AlphaFoldDB" id="A0AAY4DQX8"/>